<dbReference type="OrthoDB" id="9915338at2"/>
<proteinExistence type="predicted"/>
<gene>
    <name evidence="1" type="ORF">CQA66_05335</name>
</gene>
<dbReference type="RefSeq" id="WP_104762327.1">
    <property type="nucleotide sequence ID" value="NZ_FZPM01000003.1"/>
</dbReference>
<organism evidence="1 2">
    <name type="scientific">Helicobacter aurati</name>
    <dbReference type="NCBI Taxonomy" id="137778"/>
    <lineage>
        <taxon>Bacteria</taxon>
        <taxon>Pseudomonadati</taxon>
        <taxon>Campylobacterota</taxon>
        <taxon>Epsilonproteobacteria</taxon>
        <taxon>Campylobacterales</taxon>
        <taxon>Helicobacteraceae</taxon>
        <taxon>Helicobacter</taxon>
    </lineage>
</organism>
<evidence type="ECO:0000313" key="2">
    <source>
        <dbReference type="Proteomes" id="UP000256424"/>
    </source>
</evidence>
<name>A0A3D8J672_9HELI</name>
<reference evidence="1 2" key="1">
    <citation type="submission" date="2018-04" db="EMBL/GenBank/DDBJ databases">
        <title>Novel Campyloabacter and Helicobacter Species and Strains.</title>
        <authorList>
            <person name="Mannion A.J."/>
            <person name="Shen Z."/>
            <person name="Fox J.G."/>
        </authorList>
    </citation>
    <scope>NUCLEOTIDE SEQUENCE [LARGE SCALE GENOMIC DNA]</scope>
    <source>
        <strain evidence="1 2">MIT 97-5075</strain>
    </source>
</reference>
<protein>
    <submittedName>
        <fullName evidence="1">Uncharacterized protein</fullName>
    </submittedName>
</protein>
<evidence type="ECO:0000313" key="1">
    <source>
        <dbReference type="EMBL" id="RDU72301.1"/>
    </source>
</evidence>
<keyword evidence="2" id="KW-1185">Reference proteome</keyword>
<sequence>MSYVINLKNLSFFTSFSICLFLFGCSTRHYVVLQNIPPHSCINIFKDKTQNKLLQKTCLNIPFESASFVEDELKIQAFSKRDEDDERFYTFVFISFKLFENAFYLYEYGQEEGFDDGTIKKINMTEYFYCYYGANNTNKQYIWLDSFNDKLLESLKKKKWGC</sequence>
<accession>A0A3D8J672</accession>
<dbReference type="Proteomes" id="UP000256424">
    <property type="component" value="Unassembled WGS sequence"/>
</dbReference>
<dbReference type="AlphaFoldDB" id="A0A3D8J672"/>
<comment type="caution">
    <text evidence="1">The sequence shown here is derived from an EMBL/GenBank/DDBJ whole genome shotgun (WGS) entry which is preliminary data.</text>
</comment>
<dbReference type="EMBL" id="NXLW01000008">
    <property type="protein sequence ID" value="RDU72301.1"/>
    <property type="molecule type" value="Genomic_DNA"/>
</dbReference>